<dbReference type="EMBL" id="SMJU01000007">
    <property type="protein sequence ID" value="TDB64533.1"/>
    <property type="molecule type" value="Genomic_DNA"/>
</dbReference>
<dbReference type="InterPro" id="IPR038461">
    <property type="entry name" value="Schlafen_AlbA_2_dom_sf"/>
</dbReference>
<dbReference type="PANTHER" id="PTHR30595">
    <property type="entry name" value="GLPR-RELATED TRANSCRIPTIONAL REPRESSOR"/>
    <property type="match status" value="1"/>
</dbReference>
<dbReference type="PANTHER" id="PTHR30595:SF6">
    <property type="entry name" value="SCHLAFEN ALBA-2 DOMAIN-CONTAINING PROTEIN"/>
    <property type="match status" value="1"/>
</dbReference>
<evidence type="ECO:0000259" key="1">
    <source>
        <dbReference type="Pfam" id="PF04326"/>
    </source>
</evidence>
<keyword evidence="3" id="KW-1185">Reference proteome</keyword>
<keyword evidence="2" id="KW-0067">ATP-binding</keyword>
<gene>
    <name evidence="2" type="ORF">EZE20_12725</name>
</gene>
<reference evidence="2 3" key="1">
    <citation type="submission" date="2019-02" db="EMBL/GenBank/DDBJ databases">
        <title>Arundinibacter roseus gen. nov., sp. nov., a new member of the family Cytophagaceae.</title>
        <authorList>
            <person name="Szuroczki S."/>
            <person name="Khayer B."/>
            <person name="Sproer C."/>
            <person name="Toumi M."/>
            <person name="Szabo A."/>
            <person name="Felfoldi T."/>
            <person name="Schumann P."/>
            <person name="Toth E."/>
        </authorList>
    </citation>
    <scope>NUCLEOTIDE SEQUENCE [LARGE SCALE GENOMIC DNA]</scope>
    <source>
        <strain evidence="2 3">DMA-k-7a</strain>
    </source>
</reference>
<feature type="domain" description="Schlafen AlbA-2" evidence="1">
    <location>
        <begin position="16"/>
        <end position="130"/>
    </location>
</feature>
<evidence type="ECO:0000313" key="2">
    <source>
        <dbReference type="EMBL" id="TDB64533.1"/>
    </source>
</evidence>
<comment type="caution">
    <text evidence="2">The sequence shown here is derived from an EMBL/GenBank/DDBJ whole genome shotgun (WGS) entry which is preliminary data.</text>
</comment>
<accession>A0A4R4KAB3</accession>
<dbReference type="Proteomes" id="UP000295706">
    <property type="component" value="Unassembled WGS sequence"/>
</dbReference>
<organism evidence="2 3">
    <name type="scientific">Arundinibacter roseus</name>
    <dbReference type="NCBI Taxonomy" id="2070510"/>
    <lineage>
        <taxon>Bacteria</taxon>
        <taxon>Pseudomonadati</taxon>
        <taxon>Bacteroidota</taxon>
        <taxon>Cytophagia</taxon>
        <taxon>Cytophagales</taxon>
        <taxon>Spirosomataceae</taxon>
        <taxon>Arundinibacter</taxon>
    </lineage>
</organism>
<dbReference type="InterPro" id="IPR036388">
    <property type="entry name" value="WH-like_DNA-bd_sf"/>
</dbReference>
<protein>
    <submittedName>
        <fullName evidence="2">ATP-binding protein</fullName>
    </submittedName>
</protein>
<dbReference type="Gene3D" id="1.10.10.10">
    <property type="entry name" value="Winged helix-like DNA-binding domain superfamily/Winged helix DNA-binding domain"/>
    <property type="match status" value="1"/>
</dbReference>
<dbReference type="InterPro" id="IPR036390">
    <property type="entry name" value="WH_DNA-bd_sf"/>
</dbReference>
<proteinExistence type="predicted"/>
<dbReference type="RefSeq" id="WP_132118173.1">
    <property type="nucleotide sequence ID" value="NZ_SMJU01000007.1"/>
</dbReference>
<name>A0A4R4KAB3_9BACT</name>
<dbReference type="Pfam" id="PF04326">
    <property type="entry name" value="SLFN_AlbA_2"/>
    <property type="match status" value="1"/>
</dbReference>
<dbReference type="GO" id="GO:0005524">
    <property type="term" value="F:ATP binding"/>
    <property type="evidence" value="ECO:0007669"/>
    <property type="project" value="UniProtKB-KW"/>
</dbReference>
<dbReference type="InterPro" id="IPR007421">
    <property type="entry name" value="Schlafen_AlbA_2_dom"/>
</dbReference>
<dbReference type="SUPFAM" id="SSF46785">
    <property type="entry name" value="Winged helix' DNA-binding domain"/>
    <property type="match status" value="1"/>
</dbReference>
<dbReference type="OrthoDB" id="9810282at2"/>
<dbReference type="AlphaFoldDB" id="A0A4R4KAB3"/>
<dbReference type="Gene3D" id="3.30.950.30">
    <property type="entry name" value="Schlafen, AAA domain"/>
    <property type="match status" value="1"/>
</dbReference>
<evidence type="ECO:0000313" key="3">
    <source>
        <dbReference type="Proteomes" id="UP000295706"/>
    </source>
</evidence>
<sequence length="212" mass="23836">MIDFSKTTLEIIQMGEGLTVEFKRTIDSPFKIAKTLASFANTSGGILLVGVNDSRETVGIVSELRELQKLEQACESLIEMELRIRCKSVSFGSKKILRIEVDESQDKPHYAINEKGDRIIYVRIKDKSVPTNRLMLPGEGDAVTEKLLLSKPVKILLQYLKRNDALTDKELSNMINVSEKRAMRLLHELESKGVVLRRGSGKTALYSLKLVN</sequence>
<keyword evidence="2" id="KW-0547">Nucleotide-binding</keyword>